<dbReference type="NCBIfam" id="TIGR03509">
    <property type="entry name" value="OMP_MtrB_PioB"/>
    <property type="match status" value="1"/>
</dbReference>
<dbReference type="SUPFAM" id="SSF56935">
    <property type="entry name" value="Porins"/>
    <property type="match status" value="2"/>
</dbReference>
<dbReference type="RefSeq" id="WP_377319677.1">
    <property type="nucleotide sequence ID" value="NZ_JBHSNF010000002.1"/>
</dbReference>
<dbReference type="Gene3D" id="2.40.170.20">
    <property type="entry name" value="TonB-dependent receptor, beta-barrel domain"/>
    <property type="match status" value="1"/>
</dbReference>
<name>A0ABW0QPN2_9GAMM</name>
<accession>A0ABW0QPN2</accession>
<feature type="chain" id="PRO_5046950338" evidence="4">
    <location>
        <begin position="28"/>
        <end position="779"/>
    </location>
</feature>
<comment type="subcellular location">
    <subcellularLocation>
        <location evidence="1">Cell outer membrane</location>
    </subcellularLocation>
</comment>
<evidence type="ECO:0000256" key="2">
    <source>
        <dbReference type="ARBA" id="ARBA00023136"/>
    </source>
</evidence>
<proteinExistence type="predicted"/>
<feature type="signal peptide" evidence="4">
    <location>
        <begin position="1"/>
        <end position="27"/>
    </location>
</feature>
<evidence type="ECO:0000256" key="4">
    <source>
        <dbReference type="SAM" id="SignalP"/>
    </source>
</evidence>
<evidence type="ECO:0000313" key="5">
    <source>
        <dbReference type="EMBL" id="MFC5526132.1"/>
    </source>
</evidence>
<sequence>MKSVNGVLSVKSLVLAIFAALPLVAFAQAEDDVTILTKPTNFVEVGLGYTDTASAQFGQYNGLDRSGIYVLGNLSLRGGDAYGQGSGTNLWAITATDLGTTSRSLDASVRNQGKWMLGVSFDQLRHNITDDYETPLQGSMGGNSFTMPQGFGVVSTARPAVAGPYGTQVLTPDQQAYFHRVKVHSNRDNSGFTFGYNFNEQWDAQFSWNHIEQSGAKLISSGTDKNSASAGFSLAGYSLGGEAIQMIMNPTDYTTDNINLAMNWVGTKAFFTAGYFGSRFRDSYDMVSFPNPYTGTNVANGTPGGAYAIDALSTPPGNNFNQANFSGGYNLTPRTKLVAGYSYGRNTQNVGYVNQDQMQPGGLPVNSLDGKVIITHADAKLTSRATRDLTLSAGVNYNKRDNQTPSYTYEFLNLGGDPQTSVNIPLSYSKTQGTLAADYRISSRQHLHAGYEYERTRRWCNNALANQAQGELSPTNLGYYTTASCVQVPKNEENKFVLNYRLTASDEVSLNAGYAYSDRNATVNSSFYNPMQGNEEGFENYGYRAYFDASRTENLFKAGINWQATEKLSFSADGRGTYDDYNDSPLGVQRGHSTSFNLDASYVFSEKAIASIYASSQRRTRALLSANGRNAVAPLPNTWTNDLTDKGNIYGITAKRSGLMAGKLQLVADVAYSLDKTRYSTALNYVAASCTTPGNAGYSCGSTPDIRSALTRVKLIANYELDRKSAITFGYIYEKLDSNDYYYNYYQLGYTGTTTMPTNQLSPSYTENVVFVAYRYSFL</sequence>
<reference evidence="6" key="1">
    <citation type="journal article" date="2019" name="Int. J. Syst. Evol. Microbiol.">
        <title>The Global Catalogue of Microorganisms (GCM) 10K type strain sequencing project: providing services to taxonomists for standard genome sequencing and annotation.</title>
        <authorList>
            <consortium name="The Broad Institute Genomics Platform"/>
            <consortium name="The Broad Institute Genome Sequencing Center for Infectious Disease"/>
            <person name="Wu L."/>
            <person name="Ma J."/>
        </authorList>
    </citation>
    <scope>NUCLEOTIDE SEQUENCE [LARGE SCALE GENOMIC DNA]</scope>
    <source>
        <strain evidence="6">CGMCC 1.16619</strain>
    </source>
</reference>
<dbReference type="Proteomes" id="UP001596114">
    <property type="component" value="Unassembled WGS sequence"/>
</dbReference>
<keyword evidence="2" id="KW-0472">Membrane</keyword>
<evidence type="ECO:0000256" key="3">
    <source>
        <dbReference type="ARBA" id="ARBA00023237"/>
    </source>
</evidence>
<protein>
    <submittedName>
        <fullName evidence="5">MtrB/PioB family decaheme-associated outer membrane protein</fullName>
    </submittedName>
</protein>
<comment type="caution">
    <text evidence="5">The sequence shown here is derived from an EMBL/GenBank/DDBJ whole genome shotgun (WGS) entry which is preliminary data.</text>
</comment>
<keyword evidence="4" id="KW-0732">Signal</keyword>
<dbReference type="Pfam" id="PF11854">
    <property type="entry name" value="MtrB_PioB"/>
    <property type="match status" value="1"/>
</dbReference>
<keyword evidence="3" id="KW-0998">Cell outer membrane</keyword>
<evidence type="ECO:0000256" key="1">
    <source>
        <dbReference type="ARBA" id="ARBA00004442"/>
    </source>
</evidence>
<gene>
    <name evidence="5" type="ORF">ACFPPA_10290</name>
</gene>
<keyword evidence="6" id="KW-1185">Reference proteome</keyword>
<evidence type="ECO:0000313" key="6">
    <source>
        <dbReference type="Proteomes" id="UP001596114"/>
    </source>
</evidence>
<dbReference type="InterPro" id="IPR020016">
    <property type="entry name" value="Decahaem-assoc_OM_MtrB/PioB"/>
</dbReference>
<organism evidence="5 6">
    <name type="scientific">Rhodanobacter ginsengisoli</name>
    <dbReference type="NCBI Taxonomy" id="418646"/>
    <lineage>
        <taxon>Bacteria</taxon>
        <taxon>Pseudomonadati</taxon>
        <taxon>Pseudomonadota</taxon>
        <taxon>Gammaproteobacteria</taxon>
        <taxon>Lysobacterales</taxon>
        <taxon>Rhodanobacteraceae</taxon>
        <taxon>Rhodanobacter</taxon>
    </lineage>
</organism>
<dbReference type="InterPro" id="IPR036942">
    <property type="entry name" value="Beta-barrel_TonB_sf"/>
</dbReference>
<dbReference type="EMBL" id="JBHSNF010000002">
    <property type="protein sequence ID" value="MFC5526132.1"/>
    <property type="molecule type" value="Genomic_DNA"/>
</dbReference>